<dbReference type="PROSITE" id="PS51643">
    <property type="entry name" value="HD_CAS3"/>
    <property type="match status" value="1"/>
</dbReference>
<dbReference type="Pfam" id="PF18019">
    <property type="entry name" value="Cas3_HD"/>
    <property type="match status" value="1"/>
</dbReference>
<comment type="caution">
    <text evidence="12">The sequence shown here is derived from an EMBL/GenBank/DDBJ whole genome shotgun (WGS) entry which is preliminary data.</text>
</comment>
<dbReference type="GO" id="GO:0003723">
    <property type="term" value="F:RNA binding"/>
    <property type="evidence" value="ECO:0007669"/>
    <property type="project" value="TreeGrafter"/>
</dbReference>
<dbReference type="InterPro" id="IPR054712">
    <property type="entry name" value="Cas3-like_dom"/>
</dbReference>
<evidence type="ECO:0000256" key="5">
    <source>
        <dbReference type="ARBA" id="ARBA00022741"/>
    </source>
</evidence>
<dbReference type="GO" id="GO:0051607">
    <property type="term" value="P:defense response to virus"/>
    <property type="evidence" value="ECO:0007669"/>
    <property type="project" value="UniProtKB-KW"/>
</dbReference>
<evidence type="ECO:0000313" key="12">
    <source>
        <dbReference type="EMBL" id="PWG66663.1"/>
    </source>
</evidence>
<keyword evidence="5" id="KW-0547">Nucleotide-binding</keyword>
<keyword evidence="3" id="KW-0540">Nuclease</keyword>
<evidence type="ECO:0000256" key="2">
    <source>
        <dbReference type="ARBA" id="ARBA00009046"/>
    </source>
</evidence>
<dbReference type="GO" id="GO:0004518">
    <property type="term" value="F:nuclease activity"/>
    <property type="evidence" value="ECO:0007669"/>
    <property type="project" value="UniProtKB-KW"/>
</dbReference>
<dbReference type="AlphaFoldDB" id="A0A2U2NC31"/>
<evidence type="ECO:0000256" key="9">
    <source>
        <dbReference type="ARBA" id="ARBA00023118"/>
    </source>
</evidence>
<dbReference type="GO" id="GO:0005524">
    <property type="term" value="F:ATP binding"/>
    <property type="evidence" value="ECO:0007669"/>
    <property type="project" value="UniProtKB-KW"/>
</dbReference>
<evidence type="ECO:0000259" key="10">
    <source>
        <dbReference type="PROSITE" id="PS51192"/>
    </source>
</evidence>
<evidence type="ECO:0000256" key="8">
    <source>
        <dbReference type="ARBA" id="ARBA00022840"/>
    </source>
</evidence>
<organism evidence="12 13">
    <name type="scientific">Bifidobacterium callitrichidarum</name>
    <dbReference type="NCBI Taxonomy" id="2052941"/>
    <lineage>
        <taxon>Bacteria</taxon>
        <taxon>Bacillati</taxon>
        <taxon>Actinomycetota</taxon>
        <taxon>Actinomycetes</taxon>
        <taxon>Bifidobacteriales</taxon>
        <taxon>Bifidobacteriaceae</taxon>
        <taxon>Bifidobacterium</taxon>
    </lineage>
</organism>
<comment type="similarity">
    <text evidence="1">In the N-terminal section; belongs to the CRISPR-associated nuclease Cas3-HD family.</text>
</comment>
<dbReference type="NCBIfam" id="TIGR01596">
    <property type="entry name" value="cas3_HD"/>
    <property type="match status" value="1"/>
</dbReference>
<proteinExistence type="inferred from homology"/>
<dbReference type="InterPro" id="IPR006474">
    <property type="entry name" value="Helicase_Cas3_CRISPR-ass_core"/>
</dbReference>
<keyword evidence="9" id="KW-0051">Antiviral defense</keyword>
<evidence type="ECO:0000313" key="13">
    <source>
        <dbReference type="Proteomes" id="UP000245876"/>
    </source>
</evidence>
<dbReference type="NCBIfam" id="TIGR01587">
    <property type="entry name" value="cas3_core"/>
    <property type="match status" value="1"/>
</dbReference>
<evidence type="ECO:0000256" key="4">
    <source>
        <dbReference type="ARBA" id="ARBA00022723"/>
    </source>
</evidence>
<feature type="domain" description="HD Cas3-type" evidence="11">
    <location>
        <begin position="37"/>
        <end position="239"/>
    </location>
</feature>
<dbReference type="PANTHER" id="PTHR47963:SF9">
    <property type="entry name" value="CRISPR-ASSOCIATED ENDONUCLEASE_HELICASE CAS3"/>
    <property type="match status" value="1"/>
</dbReference>
<keyword evidence="7" id="KW-0347">Helicase</keyword>
<dbReference type="Gene3D" id="3.40.50.300">
    <property type="entry name" value="P-loop containing nucleotide triphosphate hydrolases"/>
    <property type="match status" value="2"/>
</dbReference>
<evidence type="ECO:0000259" key="11">
    <source>
        <dbReference type="PROSITE" id="PS51643"/>
    </source>
</evidence>
<dbReference type="Gene3D" id="1.10.3210.30">
    <property type="match status" value="1"/>
</dbReference>
<reference evidence="12 13" key="1">
    <citation type="journal article" date="2018" name="Int. J. Syst. Evol. Microbiol.">
        <title>Bifidobacterium callitrichidarum sp. nov. from the faeces of the emperor tamarin (Saguinus imperator).</title>
        <authorList>
            <person name="Modesto M."/>
            <person name="Michelini S."/>
            <person name="Sansosti M.C."/>
            <person name="De Filippo C."/>
            <person name="Cavalieri D."/>
            <person name="Qvirist L."/>
            <person name="Andlid T."/>
            <person name="Spiezio C."/>
            <person name="Sandri C."/>
            <person name="Pascarelli S."/>
            <person name="Sgorbati B."/>
            <person name="Mattarelli P."/>
        </authorList>
    </citation>
    <scope>NUCLEOTIDE SEQUENCE [LARGE SCALE GENOMIC DNA]</scope>
    <source>
        <strain evidence="12 13">TRI 5</strain>
    </source>
</reference>
<dbReference type="SUPFAM" id="SSF52540">
    <property type="entry name" value="P-loop containing nucleoside triphosphate hydrolases"/>
    <property type="match status" value="1"/>
</dbReference>
<dbReference type="InterPro" id="IPR027417">
    <property type="entry name" value="P-loop_NTPase"/>
</dbReference>
<evidence type="ECO:0000256" key="1">
    <source>
        <dbReference type="ARBA" id="ARBA00006847"/>
    </source>
</evidence>
<keyword evidence="8" id="KW-0067">ATP-binding</keyword>
<dbReference type="EMBL" id="QFFM01000003">
    <property type="protein sequence ID" value="PWG66663.1"/>
    <property type="molecule type" value="Genomic_DNA"/>
</dbReference>
<sequence length="850" mass="94643">MSLASIVIYCKCIHIMRGSMNTSTIPIWGKTDQETSNPGKWLPLSTHLTDTAETASLIWNEWIPSNVKARLDDCLGSSNAMPTLMFLASIHDVGKISPLFETQAADAYSGIIREQSENGLVIPELVSTLPRGSRPSEYRHEKIGASALYGWLLRHDVSEKVAATYAQIIAGHHGGCLDYGALKDLGKPSMFKGDSKWGDLREAYLDEAYERYPCVFSETPLTKQTQLVLTGFLVVSDWISSNQDLFPLDPSRETDGYPTRAVASCNLPSPWTPQLEEQDAGKLFSKRFDRPSTMIRPFQKEVVDAAFNMDSPGIMCVEAPMGEGKTEAAFLAAEVLASRFGLGGLYFALPTQATADSVYGRMMTWRSHLPDTPGSTYLSHRHSTGIMKQLGRETEWSWLDGRYRRTMHNMVVGTVDQILLSARKAKYLVLRHLSFVGKVLVIDEVHAYDEYMTVYLERALEWLGSYHVPVILMSATLPNARRVSLLQAYATGAGYSTEQDTNNLLSPWKITVLDSKKTNTRYPKGSSRHTTITTEMTTDEEGIQTAIDIVKAGGCALIIKDTVNRANRTYEKIKATGTPTLLVHSRFTVADRQKLDHTLIEDFGPQQDHRPPMIVVATQVAEQSLDVDFDIIVSDIAPIDLLLQRAGRLFRHDRTSRPVSNAKMLITGANGYPEGIGLVYDPWILDQTTSSLQSHPQWNLPEDIPELVESVYSKAIEGPEGKAFKRKIKAKQAEARRALIPHAYGRSTCLDGWLNNAPTTGSVRDGGPVTEAYLGEKSQENLIQLTESSLGYLDANTFIESMKDHEWAAKNGNITIPTDNLPFTINTTGFTYTYNYSKEYGWQVNKQLNQ</sequence>
<evidence type="ECO:0000256" key="7">
    <source>
        <dbReference type="ARBA" id="ARBA00022806"/>
    </source>
</evidence>
<dbReference type="Pfam" id="PF22590">
    <property type="entry name" value="Cas3-like_C_2"/>
    <property type="match status" value="1"/>
</dbReference>
<keyword evidence="13" id="KW-1185">Reference proteome</keyword>
<evidence type="ECO:0008006" key="14">
    <source>
        <dbReference type="Google" id="ProtNLM"/>
    </source>
</evidence>
<dbReference type="InterPro" id="IPR011545">
    <property type="entry name" value="DEAD/DEAH_box_helicase_dom"/>
</dbReference>
<dbReference type="Pfam" id="PF00270">
    <property type="entry name" value="DEAD"/>
    <property type="match status" value="1"/>
</dbReference>
<dbReference type="SMART" id="SM00487">
    <property type="entry name" value="DEXDc"/>
    <property type="match status" value="1"/>
</dbReference>
<dbReference type="InterPro" id="IPR038257">
    <property type="entry name" value="CRISPR-assoc_Cas3_HD_sf"/>
</dbReference>
<dbReference type="PROSITE" id="PS51192">
    <property type="entry name" value="HELICASE_ATP_BIND_1"/>
    <property type="match status" value="1"/>
</dbReference>
<feature type="domain" description="Helicase ATP-binding" evidence="10">
    <location>
        <begin position="306"/>
        <end position="482"/>
    </location>
</feature>
<evidence type="ECO:0000256" key="3">
    <source>
        <dbReference type="ARBA" id="ARBA00022722"/>
    </source>
</evidence>
<name>A0A2U2NC31_9BIFI</name>
<dbReference type="GO" id="GO:0046872">
    <property type="term" value="F:metal ion binding"/>
    <property type="evidence" value="ECO:0007669"/>
    <property type="project" value="UniProtKB-KW"/>
</dbReference>
<dbReference type="CDD" id="cd09641">
    <property type="entry name" value="Cas3''_I"/>
    <property type="match status" value="1"/>
</dbReference>
<evidence type="ECO:0000256" key="6">
    <source>
        <dbReference type="ARBA" id="ARBA00022801"/>
    </source>
</evidence>
<dbReference type="GO" id="GO:0003724">
    <property type="term" value="F:RNA helicase activity"/>
    <property type="evidence" value="ECO:0007669"/>
    <property type="project" value="TreeGrafter"/>
</dbReference>
<comment type="similarity">
    <text evidence="2">In the central section; belongs to the CRISPR-associated helicase Cas3 family.</text>
</comment>
<dbReference type="InterPro" id="IPR014001">
    <property type="entry name" value="Helicase_ATP-bd"/>
</dbReference>
<dbReference type="InterPro" id="IPR050547">
    <property type="entry name" value="DEAD_box_RNA_helicases"/>
</dbReference>
<dbReference type="Proteomes" id="UP000245876">
    <property type="component" value="Unassembled WGS sequence"/>
</dbReference>
<gene>
    <name evidence="12" type="ORF">DF196_01815</name>
</gene>
<dbReference type="GO" id="GO:0016787">
    <property type="term" value="F:hydrolase activity"/>
    <property type="evidence" value="ECO:0007669"/>
    <property type="project" value="UniProtKB-KW"/>
</dbReference>
<dbReference type="PANTHER" id="PTHR47963">
    <property type="entry name" value="DEAD-BOX ATP-DEPENDENT RNA HELICASE 47, MITOCHONDRIAL"/>
    <property type="match status" value="1"/>
</dbReference>
<dbReference type="InterPro" id="IPR006483">
    <property type="entry name" value="CRISPR-assoc_Cas3_HD"/>
</dbReference>
<keyword evidence="6" id="KW-0378">Hydrolase</keyword>
<accession>A0A2U2NC31</accession>
<keyword evidence="4" id="KW-0479">Metal-binding</keyword>
<protein>
    <recommendedName>
        <fullName evidence="14">CRISPR-associated helicase/endonuclease Cas3</fullName>
    </recommendedName>
</protein>